<evidence type="ECO:0000313" key="1">
    <source>
        <dbReference type="EMBL" id="JAD30702.1"/>
    </source>
</evidence>
<dbReference type="EMBL" id="GBRH01267193">
    <property type="protein sequence ID" value="JAD30702.1"/>
    <property type="molecule type" value="Transcribed_RNA"/>
</dbReference>
<proteinExistence type="predicted"/>
<protein>
    <submittedName>
        <fullName evidence="1">Uncharacterized protein</fullName>
    </submittedName>
</protein>
<reference evidence="1" key="1">
    <citation type="submission" date="2014-09" db="EMBL/GenBank/DDBJ databases">
        <authorList>
            <person name="Magalhaes I.L.F."/>
            <person name="Oliveira U."/>
            <person name="Santos F.R."/>
            <person name="Vidigal T.H.D.A."/>
            <person name="Brescovit A.D."/>
            <person name="Santos A.J."/>
        </authorList>
    </citation>
    <scope>NUCLEOTIDE SEQUENCE</scope>
    <source>
        <tissue evidence="1">Shoot tissue taken approximately 20 cm above the soil surface</tissue>
    </source>
</reference>
<sequence>MLRMYMGYLCSLFLKQYFSRSCLSLTLIKLR</sequence>
<name>A0A0A8Z767_ARUDO</name>
<organism evidence="1">
    <name type="scientific">Arundo donax</name>
    <name type="common">Giant reed</name>
    <name type="synonym">Donax arundinaceus</name>
    <dbReference type="NCBI Taxonomy" id="35708"/>
    <lineage>
        <taxon>Eukaryota</taxon>
        <taxon>Viridiplantae</taxon>
        <taxon>Streptophyta</taxon>
        <taxon>Embryophyta</taxon>
        <taxon>Tracheophyta</taxon>
        <taxon>Spermatophyta</taxon>
        <taxon>Magnoliopsida</taxon>
        <taxon>Liliopsida</taxon>
        <taxon>Poales</taxon>
        <taxon>Poaceae</taxon>
        <taxon>PACMAD clade</taxon>
        <taxon>Arundinoideae</taxon>
        <taxon>Arundineae</taxon>
        <taxon>Arundo</taxon>
    </lineage>
</organism>
<dbReference type="AlphaFoldDB" id="A0A0A8Z767"/>
<reference evidence="1" key="2">
    <citation type="journal article" date="2015" name="Data Brief">
        <title>Shoot transcriptome of the giant reed, Arundo donax.</title>
        <authorList>
            <person name="Barrero R.A."/>
            <person name="Guerrero F.D."/>
            <person name="Moolhuijzen P."/>
            <person name="Goolsby J.A."/>
            <person name="Tidwell J."/>
            <person name="Bellgard S.E."/>
            <person name="Bellgard M.I."/>
        </authorList>
    </citation>
    <scope>NUCLEOTIDE SEQUENCE</scope>
    <source>
        <tissue evidence="1">Shoot tissue taken approximately 20 cm above the soil surface</tissue>
    </source>
</reference>
<accession>A0A0A8Z767</accession>